<evidence type="ECO:0000313" key="3">
    <source>
        <dbReference type="Proteomes" id="UP000008792"/>
    </source>
</evidence>
<dbReference type="Pfam" id="PF13843">
    <property type="entry name" value="DDE_Tnp_1_7"/>
    <property type="match status" value="1"/>
</dbReference>
<dbReference type="OrthoDB" id="10057959at2759"/>
<evidence type="ECO:0000259" key="1">
    <source>
        <dbReference type="Pfam" id="PF13843"/>
    </source>
</evidence>
<feature type="domain" description="PiggyBac transposable element-derived protein" evidence="1">
    <location>
        <begin position="160"/>
        <end position="387"/>
    </location>
</feature>
<accession>B4MDU0</accession>
<dbReference type="AlphaFoldDB" id="B4MDU0"/>
<proteinExistence type="predicted"/>
<keyword evidence="3" id="KW-1185">Reference proteome</keyword>
<dbReference type="Proteomes" id="UP000008792">
    <property type="component" value="Unassembled WGS sequence"/>
</dbReference>
<dbReference type="PANTHER" id="PTHR46599">
    <property type="entry name" value="PIGGYBAC TRANSPOSABLE ELEMENT-DERIVED PROTEIN 4"/>
    <property type="match status" value="1"/>
</dbReference>
<evidence type="ECO:0000313" key="2">
    <source>
        <dbReference type="EMBL" id="EDW58705.2"/>
    </source>
</evidence>
<dbReference type="InParanoid" id="B4MDU0"/>
<dbReference type="eggNOG" id="ENOG502QWEM">
    <property type="taxonomic scope" value="Eukaryota"/>
</dbReference>
<organism evidence="2 3">
    <name type="scientific">Drosophila virilis</name>
    <name type="common">Fruit fly</name>
    <dbReference type="NCBI Taxonomy" id="7244"/>
    <lineage>
        <taxon>Eukaryota</taxon>
        <taxon>Metazoa</taxon>
        <taxon>Ecdysozoa</taxon>
        <taxon>Arthropoda</taxon>
        <taxon>Hexapoda</taxon>
        <taxon>Insecta</taxon>
        <taxon>Pterygota</taxon>
        <taxon>Neoptera</taxon>
        <taxon>Endopterygota</taxon>
        <taxon>Diptera</taxon>
        <taxon>Brachycera</taxon>
        <taxon>Muscomorpha</taxon>
        <taxon>Ephydroidea</taxon>
        <taxon>Drosophilidae</taxon>
        <taxon>Drosophila</taxon>
    </lineage>
</organism>
<dbReference type="InterPro" id="IPR029526">
    <property type="entry name" value="PGBD"/>
</dbReference>
<sequence length="615" mass="69339">MCAQLTSRYTKIINNEWYTMVDSDEMACVLDEQLLLNTKSSGNKRNNHQRMDEENLEMDLKTPVEGHADPLQETSSLSSNFLWLFNDEDILLDAQLSEEVLIPGKGRGKRGRPSNSGVSFYSCSGHIWNVDRDVTPVQEELMVPRQQACGKGPARSVSNAVESWMLLFDDEMLRMLLRLVNERIRKRRTSNAAERSVDLTELRSWLGLSYLCGVFRNAQYNGPLEELWTLELGNAIFRAAMSLTRFEFIANCLSYQSDSSWNDAQRLWQKLLINCRSYYGPSGWLCVDEQQSLDNVLLALCCDAKTLYMTNALLTKPELKPNKELMQLICDYKTTGRNVTLCSDFVSVNHCEQLLQCNLSSICTLPSTSLDYPKAWSGGTLKIGSKKLSQQSGVALLSCGLNSQLNALQTQLHTFQTCNQFLELSNRYSTALSLPASLAGAKPGLFLQLLHLMLNVAAVNAWILLRLSPTGDANMEQRDCQRQLGLFLTQQRLQRRLHRRSTNTSLVMRLQICEILGQSSQRLLSEASNDAKHSNGIGVISVANAMLPEGVTLVSRYGDRYRRCKPCARNKREIKARSRCQQCQVHRCGNHLISRCYECMGLETSQLPGGNIKDI</sequence>
<name>B4MDU0_DROVI</name>
<dbReference type="PANTHER" id="PTHR46599:SF3">
    <property type="entry name" value="PIGGYBAC TRANSPOSABLE ELEMENT-DERIVED PROTEIN 4"/>
    <property type="match status" value="1"/>
</dbReference>
<gene>
    <name evidence="2" type="primary">Dvir\GJ18111</name>
    <name evidence="2" type="ORF">Dvir_GJ18111</name>
</gene>
<protein>
    <submittedName>
        <fullName evidence="2">Uncharacterized protein, isoform A</fullName>
    </submittedName>
</protein>
<reference evidence="2 3" key="1">
    <citation type="journal article" date="2007" name="Nature">
        <title>Evolution of genes and genomes on the Drosophila phylogeny.</title>
        <authorList>
            <consortium name="Drosophila 12 Genomes Consortium"/>
            <person name="Clark A.G."/>
            <person name="Eisen M.B."/>
            <person name="Smith D.R."/>
            <person name="Bergman C.M."/>
            <person name="Oliver B."/>
            <person name="Markow T.A."/>
            <person name="Kaufman T.C."/>
            <person name="Kellis M."/>
            <person name="Gelbart W."/>
            <person name="Iyer V.N."/>
            <person name="Pollard D.A."/>
            <person name="Sackton T.B."/>
            <person name="Larracuente A.M."/>
            <person name="Singh N.D."/>
            <person name="Abad J.P."/>
            <person name="Abt D.N."/>
            <person name="Adryan B."/>
            <person name="Aguade M."/>
            <person name="Akashi H."/>
            <person name="Anderson W.W."/>
            <person name="Aquadro C.F."/>
            <person name="Ardell D.H."/>
            <person name="Arguello R."/>
            <person name="Artieri C.G."/>
            <person name="Barbash D.A."/>
            <person name="Barker D."/>
            <person name="Barsanti P."/>
            <person name="Batterham P."/>
            <person name="Batzoglou S."/>
            <person name="Begun D."/>
            <person name="Bhutkar A."/>
            <person name="Blanco E."/>
            <person name="Bosak S.A."/>
            <person name="Bradley R.K."/>
            <person name="Brand A.D."/>
            <person name="Brent M.R."/>
            <person name="Brooks A.N."/>
            <person name="Brown R.H."/>
            <person name="Butlin R.K."/>
            <person name="Caggese C."/>
            <person name="Calvi B.R."/>
            <person name="Bernardo de Carvalho A."/>
            <person name="Caspi A."/>
            <person name="Castrezana S."/>
            <person name="Celniker S.E."/>
            <person name="Chang J.L."/>
            <person name="Chapple C."/>
            <person name="Chatterji S."/>
            <person name="Chinwalla A."/>
            <person name="Civetta A."/>
            <person name="Clifton S.W."/>
            <person name="Comeron J.M."/>
            <person name="Costello J.C."/>
            <person name="Coyne J.A."/>
            <person name="Daub J."/>
            <person name="David R.G."/>
            <person name="Delcher A.L."/>
            <person name="Delehaunty K."/>
            <person name="Do C.B."/>
            <person name="Ebling H."/>
            <person name="Edwards K."/>
            <person name="Eickbush T."/>
            <person name="Evans J.D."/>
            <person name="Filipski A."/>
            <person name="Findeiss S."/>
            <person name="Freyhult E."/>
            <person name="Fulton L."/>
            <person name="Fulton R."/>
            <person name="Garcia A.C."/>
            <person name="Gardiner A."/>
            <person name="Garfield D.A."/>
            <person name="Garvin B.E."/>
            <person name="Gibson G."/>
            <person name="Gilbert D."/>
            <person name="Gnerre S."/>
            <person name="Godfrey J."/>
            <person name="Good R."/>
            <person name="Gotea V."/>
            <person name="Gravely B."/>
            <person name="Greenberg A.J."/>
            <person name="Griffiths-Jones S."/>
            <person name="Gross S."/>
            <person name="Guigo R."/>
            <person name="Gustafson E.A."/>
            <person name="Haerty W."/>
            <person name="Hahn M.W."/>
            <person name="Halligan D.L."/>
            <person name="Halpern A.L."/>
            <person name="Halter G.M."/>
            <person name="Han M.V."/>
            <person name="Heger A."/>
            <person name="Hillier L."/>
            <person name="Hinrichs A.S."/>
            <person name="Holmes I."/>
            <person name="Hoskins R.A."/>
            <person name="Hubisz M.J."/>
            <person name="Hultmark D."/>
            <person name="Huntley M.A."/>
            <person name="Jaffe D.B."/>
            <person name="Jagadeeshan S."/>
            <person name="Jeck W.R."/>
            <person name="Johnson J."/>
            <person name="Jones C.D."/>
            <person name="Jordan W.C."/>
            <person name="Karpen G.H."/>
            <person name="Kataoka E."/>
            <person name="Keightley P.D."/>
            <person name="Kheradpour P."/>
            <person name="Kirkness E.F."/>
            <person name="Koerich L.B."/>
            <person name="Kristiansen K."/>
            <person name="Kudrna D."/>
            <person name="Kulathinal R.J."/>
            <person name="Kumar S."/>
            <person name="Kwok R."/>
            <person name="Lander E."/>
            <person name="Langley C.H."/>
            <person name="Lapoint R."/>
            <person name="Lazzaro B.P."/>
            <person name="Lee S.J."/>
            <person name="Levesque L."/>
            <person name="Li R."/>
            <person name="Lin C.F."/>
            <person name="Lin M.F."/>
            <person name="Lindblad-Toh K."/>
            <person name="Llopart A."/>
            <person name="Long M."/>
            <person name="Low L."/>
            <person name="Lozovsky E."/>
            <person name="Lu J."/>
            <person name="Luo M."/>
            <person name="Machado C.A."/>
            <person name="Makalowski W."/>
            <person name="Marzo M."/>
            <person name="Matsuda M."/>
            <person name="Matzkin L."/>
            <person name="McAllister B."/>
            <person name="McBride C.S."/>
            <person name="McKernan B."/>
            <person name="McKernan K."/>
            <person name="Mendez-Lago M."/>
            <person name="Minx P."/>
            <person name="Mollenhauer M.U."/>
            <person name="Montooth K."/>
            <person name="Mount S.M."/>
            <person name="Mu X."/>
            <person name="Myers E."/>
            <person name="Negre B."/>
            <person name="Newfeld S."/>
            <person name="Nielsen R."/>
            <person name="Noor M.A."/>
            <person name="O'Grady P."/>
            <person name="Pachter L."/>
            <person name="Papaceit M."/>
            <person name="Parisi M.J."/>
            <person name="Parisi M."/>
            <person name="Parts L."/>
            <person name="Pedersen J.S."/>
            <person name="Pesole G."/>
            <person name="Phillippy A.M."/>
            <person name="Ponting C.P."/>
            <person name="Pop M."/>
            <person name="Porcelli D."/>
            <person name="Powell J.R."/>
            <person name="Prohaska S."/>
            <person name="Pruitt K."/>
            <person name="Puig M."/>
            <person name="Quesneville H."/>
            <person name="Ram K.R."/>
            <person name="Rand D."/>
            <person name="Rasmussen M.D."/>
            <person name="Reed L.K."/>
            <person name="Reenan R."/>
            <person name="Reily A."/>
            <person name="Remington K.A."/>
            <person name="Rieger T.T."/>
            <person name="Ritchie M.G."/>
            <person name="Robin C."/>
            <person name="Rogers Y.H."/>
            <person name="Rohde C."/>
            <person name="Rozas J."/>
            <person name="Rubenfield M.J."/>
            <person name="Ruiz A."/>
            <person name="Russo S."/>
            <person name="Salzberg S.L."/>
            <person name="Sanchez-Gracia A."/>
            <person name="Saranga D.J."/>
            <person name="Sato H."/>
            <person name="Schaeffer S.W."/>
            <person name="Schatz M.C."/>
            <person name="Schlenke T."/>
            <person name="Schwartz R."/>
            <person name="Segarra C."/>
            <person name="Singh R.S."/>
            <person name="Sirot L."/>
            <person name="Sirota M."/>
            <person name="Sisneros N.B."/>
            <person name="Smith C.D."/>
            <person name="Smith T.F."/>
            <person name="Spieth J."/>
            <person name="Stage D.E."/>
            <person name="Stark A."/>
            <person name="Stephan W."/>
            <person name="Strausberg R.L."/>
            <person name="Strempel S."/>
            <person name="Sturgill D."/>
            <person name="Sutton G."/>
            <person name="Sutton G.G."/>
            <person name="Tao W."/>
            <person name="Teichmann S."/>
            <person name="Tobari Y.N."/>
            <person name="Tomimura Y."/>
            <person name="Tsolas J.M."/>
            <person name="Valente V.L."/>
            <person name="Venter E."/>
            <person name="Venter J.C."/>
            <person name="Vicario S."/>
            <person name="Vieira F.G."/>
            <person name="Vilella A.J."/>
            <person name="Villasante A."/>
            <person name="Walenz B."/>
            <person name="Wang J."/>
            <person name="Wasserman M."/>
            <person name="Watts T."/>
            <person name="Wilson D."/>
            <person name="Wilson R.K."/>
            <person name="Wing R.A."/>
            <person name="Wolfner M.F."/>
            <person name="Wong A."/>
            <person name="Wong G.K."/>
            <person name="Wu C.I."/>
            <person name="Wu G."/>
            <person name="Yamamoto D."/>
            <person name="Yang H.P."/>
            <person name="Yang S.P."/>
            <person name="Yorke J.A."/>
            <person name="Yoshida K."/>
            <person name="Zdobnov E."/>
            <person name="Zhang P."/>
            <person name="Zhang Y."/>
            <person name="Zimin A.V."/>
            <person name="Baldwin J."/>
            <person name="Abdouelleil A."/>
            <person name="Abdulkadir J."/>
            <person name="Abebe A."/>
            <person name="Abera B."/>
            <person name="Abreu J."/>
            <person name="Acer S.C."/>
            <person name="Aftuck L."/>
            <person name="Alexander A."/>
            <person name="An P."/>
            <person name="Anderson E."/>
            <person name="Anderson S."/>
            <person name="Arachi H."/>
            <person name="Azer M."/>
            <person name="Bachantsang P."/>
            <person name="Barry A."/>
            <person name="Bayul T."/>
            <person name="Berlin A."/>
            <person name="Bessette D."/>
            <person name="Bloom T."/>
            <person name="Blye J."/>
            <person name="Boguslavskiy L."/>
            <person name="Bonnet C."/>
            <person name="Boukhgalter B."/>
            <person name="Bourzgui I."/>
            <person name="Brown A."/>
            <person name="Cahill P."/>
            <person name="Channer S."/>
            <person name="Cheshatsang Y."/>
            <person name="Chuda L."/>
            <person name="Citroen M."/>
            <person name="Collymore A."/>
            <person name="Cooke P."/>
            <person name="Costello M."/>
            <person name="D'Aco K."/>
            <person name="Daza R."/>
            <person name="De Haan G."/>
            <person name="DeGray S."/>
            <person name="DeMaso C."/>
            <person name="Dhargay N."/>
            <person name="Dooley K."/>
            <person name="Dooley E."/>
            <person name="Doricent M."/>
            <person name="Dorje P."/>
            <person name="Dorjee K."/>
            <person name="Dupes A."/>
            <person name="Elong R."/>
            <person name="Falk J."/>
            <person name="Farina A."/>
            <person name="Faro S."/>
            <person name="Ferguson D."/>
            <person name="Fisher S."/>
            <person name="Foley C.D."/>
            <person name="Franke A."/>
            <person name="Friedrich D."/>
            <person name="Gadbois L."/>
            <person name="Gearin G."/>
            <person name="Gearin C.R."/>
            <person name="Giannoukos G."/>
            <person name="Goode T."/>
            <person name="Graham J."/>
            <person name="Grandbois E."/>
            <person name="Grewal S."/>
            <person name="Gyaltsen K."/>
            <person name="Hafez N."/>
            <person name="Hagos B."/>
            <person name="Hall J."/>
            <person name="Henson C."/>
            <person name="Hollinger A."/>
            <person name="Honan T."/>
            <person name="Huard M.D."/>
            <person name="Hughes L."/>
            <person name="Hurhula B."/>
            <person name="Husby M.E."/>
            <person name="Kamat A."/>
            <person name="Kanga B."/>
            <person name="Kashin S."/>
            <person name="Khazanovich D."/>
            <person name="Kisner P."/>
            <person name="Lance K."/>
            <person name="Lara M."/>
            <person name="Lee W."/>
            <person name="Lennon N."/>
            <person name="Letendre F."/>
            <person name="LeVine R."/>
            <person name="Lipovsky A."/>
            <person name="Liu X."/>
            <person name="Liu J."/>
            <person name="Liu S."/>
            <person name="Lokyitsang T."/>
            <person name="Lokyitsang Y."/>
            <person name="Lubonja R."/>
            <person name="Lui A."/>
            <person name="MacDonald P."/>
            <person name="Magnisalis V."/>
            <person name="Maru K."/>
            <person name="Matthews C."/>
            <person name="McCusker W."/>
            <person name="McDonough S."/>
            <person name="Mehta T."/>
            <person name="Meldrim J."/>
            <person name="Meneus L."/>
            <person name="Mihai O."/>
            <person name="Mihalev A."/>
            <person name="Mihova T."/>
            <person name="Mittelman R."/>
            <person name="Mlenga V."/>
            <person name="Montmayeur A."/>
            <person name="Mulrain L."/>
            <person name="Navidi A."/>
            <person name="Naylor J."/>
            <person name="Negash T."/>
            <person name="Nguyen T."/>
            <person name="Nguyen N."/>
            <person name="Nicol R."/>
            <person name="Norbu C."/>
            <person name="Norbu N."/>
            <person name="Novod N."/>
            <person name="O'Neill B."/>
            <person name="Osman S."/>
            <person name="Markiewicz E."/>
            <person name="Oyono O.L."/>
            <person name="Patti C."/>
            <person name="Phunkhang P."/>
            <person name="Pierre F."/>
            <person name="Priest M."/>
            <person name="Raghuraman S."/>
            <person name="Rege F."/>
            <person name="Reyes R."/>
            <person name="Rise C."/>
            <person name="Rogov P."/>
            <person name="Ross K."/>
            <person name="Ryan E."/>
            <person name="Settipalli S."/>
            <person name="Shea T."/>
            <person name="Sherpa N."/>
            <person name="Shi L."/>
            <person name="Shih D."/>
            <person name="Sparrow T."/>
            <person name="Spaulding J."/>
            <person name="Stalker J."/>
            <person name="Stange-Thomann N."/>
            <person name="Stavropoulos S."/>
            <person name="Stone C."/>
            <person name="Strader C."/>
            <person name="Tesfaye S."/>
            <person name="Thomson T."/>
            <person name="Thoulutsang Y."/>
            <person name="Thoulutsang D."/>
            <person name="Topham K."/>
            <person name="Topping I."/>
            <person name="Tsamla T."/>
            <person name="Vassiliev H."/>
            <person name="Vo A."/>
            <person name="Wangchuk T."/>
            <person name="Wangdi T."/>
            <person name="Weiand M."/>
            <person name="Wilkinson J."/>
            <person name="Wilson A."/>
            <person name="Yadav S."/>
            <person name="Young G."/>
            <person name="Yu Q."/>
            <person name="Zembek L."/>
            <person name="Zhong D."/>
            <person name="Zimmer A."/>
            <person name="Zwirko Z."/>
            <person name="Jaffe D.B."/>
            <person name="Alvarez P."/>
            <person name="Brockman W."/>
            <person name="Butler J."/>
            <person name="Chin C."/>
            <person name="Gnerre S."/>
            <person name="Grabherr M."/>
            <person name="Kleber M."/>
            <person name="Mauceli E."/>
            <person name="MacCallum I."/>
        </authorList>
    </citation>
    <scope>NUCLEOTIDE SEQUENCE [LARGE SCALE GENOMIC DNA]</scope>
    <source>
        <strain evidence="3">Tucson 15010-1051.87</strain>
    </source>
</reference>
<dbReference type="EMBL" id="CH940662">
    <property type="protein sequence ID" value="EDW58705.2"/>
    <property type="molecule type" value="Genomic_DNA"/>
</dbReference>
<dbReference type="HOGENOM" id="CLU_475909_0_0_1"/>